<dbReference type="Proteomes" id="UP001203338">
    <property type="component" value="Unassembled WGS sequence"/>
</dbReference>
<protein>
    <submittedName>
        <fullName evidence="1">Lysophospholipase</fullName>
    </submittedName>
</protein>
<keyword evidence="2" id="KW-1185">Reference proteome</keyword>
<evidence type="ECO:0000313" key="2">
    <source>
        <dbReference type="Proteomes" id="UP001203338"/>
    </source>
</evidence>
<sequence length="679" mass="77164">MPYSKAEEYPNGIELMYRAPAILRHSGYLQISPEHQTARMAEKALLEIAAPGAIILASSWAMGFVYKHLTRCIQHPAAGGIAIPIMNLIWGQALGQESLSNALKNALPNGIDLGMTLLRGPYWLGELTPWLRRLEIARTVFNTLRPEFEREYQKWQTMDKCPIETDSFPSGFSIFLERNLEHIPFTHRITIEWQNNISQLQQRHDATDALVELAQKMSRQNISGLRIFPVSYDGKPSLWISWLKDEEWGPLDQVRIETEKHYAWWTEALGKPFPVIDAIPKRVSDPLAPVILEKLRPDFGHQLQLDSQSLSLNKYHIPGLTVFSGPGHFNLWLTPGRSSLLVSQHHVMPQMVLQSGLEWDSHLRELRHHIAPPLLPGWSSLPYNLSRVGLFYLLRKVGWYWGSYEGEHFERRTIFPGSYKKWRNIRVPERAKPVVVELSDGNELTGYLMESSNQNTQKSLIIVYHTNNTLAAQMAGFGNIAKADDINPSTLLSQYIDDNGVDVFFPEYRAYNNPLKITSTDQFLQDALSAFDTVAANYSDITVMGYSLGSGPASHVAANRSNVSRLILLAPFAELRDISNDWQGISLPRFFMSYHMNNAETLGHGVSSPVYLFHGERDRTIPIHHSEKIKDTFKMNYSGGIHLYRGGRRIHHDNILDNSAVQREMITIFQSDIPPPSPL</sequence>
<organism evidence="1 2">
    <name type="scientific">Parendozoicomonas callyspongiae</name>
    <dbReference type="NCBI Taxonomy" id="2942213"/>
    <lineage>
        <taxon>Bacteria</taxon>
        <taxon>Pseudomonadati</taxon>
        <taxon>Pseudomonadota</taxon>
        <taxon>Gammaproteobacteria</taxon>
        <taxon>Oceanospirillales</taxon>
        <taxon>Endozoicomonadaceae</taxon>
        <taxon>Parendozoicomonas</taxon>
    </lineage>
</organism>
<dbReference type="EMBL" id="JAMFLX010000024">
    <property type="protein sequence ID" value="MCL6271384.1"/>
    <property type="molecule type" value="Genomic_DNA"/>
</dbReference>
<dbReference type="RefSeq" id="WP_249700983.1">
    <property type="nucleotide sequence ID" value="NZ_JAMFLX010000024.1"/>
</dbReference>
<accession>A0ABT0PJ23</accession>
<comment type="caution">
    <text evidence="1">The sequence shown here is derived from an EMBL/GenBank/DDBJ whole genome shotgun (WGS) entry which is preliminary data.</text>
</comment>
<dbReference type="PANTHER" id="PTHR12277">
    <property type="entry name" value="ALPHA/BETA HYDROLASE DOMAIN-CONTAINING PROTEIN"/>
    <property type="match status" value="1"/>
</dbReference>
<evidence type="ECO:0000313" key="1">
    <source>
        <dbReference type="EMBL" id="MCL6271384.1"/>
    </source>
</evidence>
<dbReference type="Gene3D" id="3.40.50.1820">
    <property type="entry name" value="alpha/beta hydrolase"/>
    <property type="match status" value="1"/>
</dbReference>
<dbReference type="InterPro" id="IPR029058">
    <property type="entry name" value="AB_hydrolase_fold"/>
</dbReference>
<reference evidence="1 2" key="1">
    <citation type="submission" date="2022-05" db="EMBL/GenBank/DDBJ databases">
        <authorList>
            <person name="Park J.-S."/>
        </authorList>
    </citation>
    <scope>NUCLEOTIDE SEQUENCE [LARGE SCALE GENOMIC DNA]</scope>
    <source>
        <strain evidence="1 2">2012CJ34-2</strain>
    </source>
</reference>
<dbReference type="PANTHER" id="PTHR12277:SF81">
    <property type="entry name" value="PROTEIN ABHD13"/>
    <property type="match status" value="1"/>
</dbReference>
<proteinExistence type="predicted"/>
<name>A0ABT0PJ23_9GAMM</name>
<dbReference type="SUPFAM" id="SSF53474">
    <property type="entry name" value="alpha/beta-Hydrolases"/>
    <property type="match status" value="1"/>
</dbReference>
<gene>
    <name evidence="1" type="ORF">M3P05_15795</name>
</gene>